<evidence type="ECO:0000256" key="1">
    <source>
        <dbReference type="SAM" id="MobiDB-lite"/>
    </source>
</evidence>
<evidence type="ECO:0000313" key="4">
    <source>
        <dbReference type="WBParaSite" id="HPBE_0002213401-mRNA-1"/>
    </source>
</evidence>
<accession>A0A183GHS5</accession>
<reference evidence="2 3" key="1">
    <citation type="submission" date="2018-11" db="EMBL/GenBank/DDBJ databases">
        <authorList>
            <consortium name="Pathogen Informatics"/>
        </authorList>
    </citation>
    <scope>NUCLEOTIDE SEQUENCE [LARGE SCALE GENOMIC DNA]</scope>
</reference>
<accession>A0A3P8BSX5</accession>
<sequence>MPPPLLSVVKCVRSGRLLAAQMEGSSAASGEAEAEPKESSAPRGGGPVGRIWPLGNSSYKGIRGLTPSRVQELPTISSGTAHGSGSPPTPLPLCTSPQGAAQSSAPLPRPPPAFRDQPPHRLLKNMPRPILPVYRAPQLGVPATATSAENDEKTTQAGHPLPSKQTNEQDQFAKNADALPSAVNADPHPTQKSKSPVPTADPTGPYGGEETCTKKPRKASRTKKPRKTSSAEHPSPSKTEHTGKQDAAAKKADAPSTVDIVPRSIQQIKALPLTVHTTNPGNDDDDEYEEEL</sequence>
<protein>
    <submittedName>
        <fullName evidence="4">WH2 domain-containing protein</fullName>
    </submittedName>
</protein>
<name>A0A183GHS5_HELPZ</name>
<feature type="compositionally biased region" description="Basic residues" evidence="1">
    <location>
        <begin position="214"/>
        <end position="227"/>
    </location>
</feature>
<feature type="compositionally biased region" description="Polar residues" evidence="1">
    <location>
        <begin position="163"/>
        <end position="172"/>
    </location>
</feature>
<gene>
    <name evidence="2" type="ORF">HPBE_LOCUS22133</name>
</gene>
<evidence type="ECO:0000313" key="2">
    <source>
        <dbReference type="EMBL" id="VDP30627.1"/>
    </source>
</evidence>
<dbReference type="AlphaFoldDB" id="A0A183GHS5"/>
<organism evidence="3 4">
    <name type="scientific">Heligmosomoides polygyrus</name>
    <name type="common">Parasitic roundworm</name>
    <dbReference type="NCBI Taxonomy" id="6339"/>
    <lineage>
        <taxon>Eukaryota</taxon>
        <taxon>Metazoa</taxon>
        <taxon>Ecdysozoa</taxon>
        <taxon>Nematoda</taxon>
        <taxon>Chromadorea</taxon>
        <taxon>Rhabditida</taxon>
        <taxon>Rhabditina</taxon>
        <taxon>Rhabditomorpha</taxon>
        <taxon>Strongyloidea</taxon>
        <taxon>Heligmosomidae</taxon>
        <taxon>Heligmosomoides</taxon>
    </lineage>
</organism>
<dbReference type="Proteomes" id="UP000050761">
    <property type="component" value="Unassembled WGS sequence"/>
</dbReference>
<feature type="compositionally biased region" description="Acidic residues" evidence="1">
    <location>
        <begin position="282"/>
        <end position="292"/>
    </location>
</feature>
<dbReference type="EMBL" id="UZAH01033687">
    <property type="protein sequence ID" value="VDP30627.1"/>
    <property type="molecule type" value="Genomic_DNA"/>
</dbReference>
<feature type="compositionally biased region" description="Low complexity" evidence="1">
    <location>
        <begin position="92"/>
        <end position="106"/>
    </location>
</feature>
<proteinExistence type="predicted"/>
<keyword evidence="3" id="KW-1185">Reference proteome</keyword>
<evidence type="ECO:0000313" key="3">
    <source>
        <dbReference type="Proteomes" id="UP000050761"/>
    </source>
</evidence>
<feature type="compositionally biased region" description="Basic and acidic residues" evidence="1">
    <location>
        <begin position="238"/>
        <end position="253"/>
    </location>
</feature>
<feature type="region of interest" description="Disordered" evidence="1">
    <location>
        <begin position="21"/>
        <end position="292"/>
    </location>
</feature>
<dbReference type="WBParaSite" id="HPBE_0002213401-mRNA-1">
    <property type="protein sequence ID" value="HPBE_0002213401-mRNA-1"/>
    <property type="gene ID" value="HPBE_0002213401"/>
</dbReference>
<reference evidence="4" key="2">
    <citation type="submission" date="2019-09" db="UniProtKB">
        <authorList>
            <consortium name="WormBaseParasite"/>
        </authorList>
    </citation>
    <scope>IDENTIFICATION</scope>
</reference>